<dbReference type="EMBL" id="MLCA01000001">
    <property type="protein sequence ID" value="MEE7489441.1"/>
    <property type="molecule type" value="Genomic_DNA"/>
</dbReference>
<feature type="domain" description="Helix-turn-helix" evidence="1">
    <location>
        <begin position="23"/>
        <end position="68"/>
    </location>
</feature>
<name>A0ABU7TIK6_9HYPH</name>
<gene>
    <name evidence="2" type="ORF">MOTC310_02710</name>
</gene>
<proteinExistence type="predicted"/>
<dbReference type="Pfam" id="PF12728">
    <property type="entry name" value="HTH_17"/>
    <property type="match status" value="1"/>
</dbReference>
<comment type="caution">
    <text evidence="2">The sequence shown here is derived from an EMBL/GenBank/DDBJ whole genome shotgun (WGS) entry which is preliminary data.</text>
</comment>
<dbReference type="Proteomes" id="UP001355206">
    <property type="component" value="Unassembled WGS sequence"/>
</dbReference>
<evidence type="ECO:0000313" key="3">
    <source>
        <dbReference type="Proteomes" id="UP001355206"/>
    </source>
</evidence>
<evidence type="ECO:0000313" key="2">
    <source>
        <dbReference type="EMBL" id="MEE7489441.1"/>
    </source>
</evidence>
<dbReference type="RefSeq" id="WP_331300716.1">
    <property type="nucleotide sequence ID" value="NZ_MLCA01000001.1"/>
</dbReference>
<protein>
    <recommendedName>
        <fullName evidence="1">Helix-turn-helix domain-containing protein</fullName>
    </recommendedName>
</protein>
<sequence length="74" mass="7982">MNYTVQGAAGEPRAPTGKLLHRTKDAQRILSISNTTFYRLAAAGKLKVVRIGASSYVTDESIRTFLASLVQEAA</sequence>
<dbReference type="InterPro" id="IPR041657">
    <property type="entry name" value="HTH_17"/>
</dbReference>
<keyword evidence="3" id="KW-1185">Reference proteome</keyword>
<organism evidence="2 3">
    <name type="scientific">Methylobacterium oryzae</name>
    <dbReference type="NCBI Taxonomy" id="334852"/>
    <lineage>
        <taxon>Bacteria</taxon>
        <taxon>Pseudomonadati</taxon>
        <taxon>Pseudomonadota</taxon>
        <taxon>Alphaproteobacteria</taxon>
        <taxon>Hyphomicrobiales</taxon>
        <taxon>Methylobacteriaceae</taxon>
        <taxon>Methylobacterium</taxon>
    </lineage>
</organism>
<accession>A0ABU7TIK6</accession>
<reference evidence="2 3" key="1">
    <citation type="journal article" date="2012" name="Genet. Mol. Biol.">
        <title>Analysis of 16S rRNA and mxaF genes revealing insights into Methylobacterium niche-specific plant association.</title>
        <authorList>
            <person name="Dourado M.N."/>
            <person name="Andreote F.D."/>
            <person name="Dini-Andreote F."/>
            <person name="Conti R."/>
            <person name="Araujo J.M."/>
            <person name="Araujo W.L."/>
        </authorList>
    </citation>
    <scope>NUCLEOTIDE SEQUENCE [LARGE SCALE GENOMIC DNA]</scope>
    <source>
        <strain evidence="2 3">TC3-10</strain>
    </source>
</reference>
<evidence type="ECO:0000259" key="1">
    <source>
        <dbReference type="Pfam" id="PF12728"/>
    </source>
</evidence>